<proteinExistence type="predicted"/>
<sequence>MGHRSSVASTSGTLGSESYRYDPLEPRQFRLVKILPETMTNIRCEIVTQPLDTQYDYTAISYAWGDADDKTEITLEEDVLDEQRNVTRQRVTVRVTVSLHGALAALRQPDEDVFVWVDSLSIDQQNKDELSRQVQLMSHIYGKATSVAIWLGPERDDSSIALQLMEELARLADSRGSVYRRISDEKRRKHFSALVSLFEREYWNRLWVVQEVFIPDPTKINVYCGHSVLPWSYYRAASNALRDHKRDIDYYFPGTQDHSKGQRVDLVEQPLLEVMRSCRGKLTANPLDKVYGILGLLSERVRRDFPVNYRLSVKRLYLDVVDHILSTTKRLDVLCESIHFPLHVGSAGLPSWCPDWSHMPATKSLQTAAKFSASGSRNDKPRLFDQKRKLEISAIKLDTIGVHGVAVGTLTTSADYLMAFLNWRAIMLDTIKPQGKNHYYRLLDVFSRTLCLNQVPSLPGRSQNWSDVCHHVFASFLKDRLSGLPLTQELKNYADASDVLQPGQRRQILQAFGTHMMGRSFCVTEKRQYIGMGSGFMDVDDVIVVPLGCNTPIILRPEGLNEYRYVGDIYIHGYMHGEAIQQLDAGQRTLQKYVLH</sequence>
<reference evidence="1" key="1">
    <citation type="journal article" date="2020" name="Stud. Mycol.">
        <title>101 Dothideomycetes genomes: a test case for predicting lifestyles and emergence of pathogens.</title>
        <authorList>
            <person name="Haridas S."/>
            <person name="Albert R."/>
            <person name="Binder M."/>
            <person name="Bloem J."/>
            <person name="Labutti K."/>
            <person name="Salamov A."/>
            <person name="Andreopoulos B."/>
            <person name="Baker S."/>
            <person name="Barry K."/>
            <person name="Bills G."/>
            <person name="Bluhm B."/>
            <person name="Cannon C."/>
            <person name="Castanera R."/>
            <person name="Culley D."/>
            <person name="Daum C."/>
            <person name="Ezra D."/>
            <person name="Gonzalez J."/>
            <person name="Henrissat B."/>
            <person name="Kuo A."/>
            <person name="Liang C."/>
            <person name="Lipzen A."/>
            <person name="Lutzoni F."/>
            <person name="Magnuson J."/>
            <person name="Mondo S."/>
            <person name="Nolan M."/>
            <person name="Ohm R."/>
            <person name="Pangilinan J."/>
            <person name="Park H.-J."/>
            <person name="Ramirez L."/>
            <person name="Alfaro M."/>
            <person name="Sun H."/>
            <person name="Tritt A."/>
            <person name="Yoshinaga Y."/>
            <person name="Zwiers L.-H."/>
            <person name="Turgeon B."/>
            <person name="Goodwin S."/>
            <person name="Spatafora J."/>
            <person name="Crous P."/>
            <person name="Grigoriev I."/>
        </authorList>
    </citation>
    <scope>NUCLEOTIDE SEQUENCE</scope>
    <source>
        <strain evidence="1">CBS 525.71</strain>
    </source>
</reference>
<protein>
    <submittedName>
        <fullName evidence="1">Uncharacterized protein</fullName>
    </submittedName>
</protein>
<dbReference type="EMBL" id="MU006709">
    <property type="protein sequence ID" value="KAF2629656.1"/>
    <property type="molecule type" value="Genomic_DNA"/>
</dbReference>
<evidence type="ECO:0000313" key="2">
    <source>
        <dbReference type="Proteomes" id="UP000799754"/>
    </source>
</evidence>
<accession>A0ACB6S633</accession>
<gene>
    <name evidence="1" type="ORF">BU25DRAFT_336648</name>
</gene>
<evidence type="ECO:0000313" key="1">
    <source>
        <dbReference type="EMBL" id="KAF2629656.1"/>
    </source>
</evidence>
<dbReference type="Proteomes" id="UP000799754">
    <property type="component" value="Unassembled WGS sequence"/>
</dbReference>
<name>A0ACB6S633_9PLEO</name>
<organism evidence="1 2">
    <name type="scientific">Macroventuria anomochaeta</name>
    <dbReference type="NCBI Taxonomy" id="301207"/>
    <lineage>
        <taxon>Eukaryota</taxon>
        <taxon>Fungi</taxon>
        <taxon>Dikarya</taxon>
        <taxon>Ascomycota</taxon>
        <taxon>Pezizomycotina</taxon>
        <taxon>Dothideomycetes</taxon>
        <taxon>Pleosporomycetidae</taxon>
        <taxon>Pleosporales</taxon>
        <taxon>Pleosporineae</taxon>
        <taxon>Didymellaceae</taxon>
        <taxon>Macroventuria</taxon>
    </lineage>
</organism>
<keyword evidence="2" id="KW-1185">Reference proteome</keyword>
<comment type="caution">
    <text evidence="1">The sequence shown here is derived from an EMBL/GenBank/DDBJ whole genome shotgun (WGS) entry which is preliminary data.</text>
</comment>